<protein>
    <submittedName>
        <fullName evidence="6">Uncharacterized protein</fullName>
    </submittedName>
</protein>
<feature type="domain" description="Glycoside hydrolase family 31 TIM barrel" evidence="4">
    <location>
        <begin position="905"/>
        <end position="1011"/>
    </location>
</feature>
<dbReference type="Pfam" id="PF21365">
    <property type="entry name" value="Glyco_hydro_31_3rd"/>
    <property type="match status" value="1"/>
</dbReference>
<feature type="compositionally biased region" description="Polar residues" evidence="2">
    <location>
        <begin position="133"/>
        <end position="143"/>
    </location>
</feature>
<dbReference type="PANTHER" id="PTHR43053:SF6">
    <property type="entry name" value="SITS-BINDING PROTEIN"/>
    <property type="match status" value="1"/>
</dbReference>
<feature type="region of interest" description="Disordered" evidence="2">
    <location>
        <begin position="280"/>
        <end position="299"/>
    </location>
</feature>
<dbReference type="SUPFAM" id="SSF51445">
    <property type="entry name" value="(Trans)glycosidases"/>
    <property type="match status" value="1"/>
</dbReference>
<dbReference type="GO" id="GO:0004553">
    <property type="term" value="F:hydrolase activity, hydrolyzing O-glycosyl compounds"/>
    <property type="evidence" value="ECO:0007669"/>
    <property type="project" value="InterPro"/>
</dbReference>
<gene>
    <name evidence="6" type="ORF">O3P69_004978</name>
</gene>
<feature type="compositionally biased region" description="Polar residues" evidence="2">
    <location>
        <begin position="1"/>
        <end position="10"/>
    </location>
</feature>
<evidence type="ECO:0000259" key="5">
    <source>
        <dbReference type="Pfam" id="PF21365"/>
    </source>
</evidence>
<feature type="compositionally biased region" description="Acidic residues" evidence="2">
    <location>
        <begin position="479"/>
        <end position="492"/>
    </location>
</feature>
<keyword evidence="3" id="KW-0812">Transmembrane</keyword>
<dbReference type="CDD" id="cd06592">
    <property type="entry name" value="GH31_NET37"/>
    <property type="match status" value="1"/>
</dbReference>
<comment type="similarity">
    <text evidence="1">Belongs to the glycosyl hydrolase 31 family.</text>
</comment>
<dbReference type="Gene3D" id="2.60.40.1180">
    <property type="entry name" value="Golgi alpha-mannosidase II"/>
    <property type="match status" value="1"/>
</dbReference>
<keyword evidence="3" id="KW-1133">Transmembrane helix</keyword>
<dbReference type="SUPFAM" id="SSF51011">
    <property type="entry name" value="Glycosyl hydrolase domain"/>
    <property type="match status" value="1"/>
</dbReference>
<feature type="compositionally biased region" description="Pro residues" evidence="2">
    <location>
        <begin position="213"/>
        <end position="226"/>
    </location>
</feature>
<organism evidence="6 7">
    <name type="scientific">Scylla paramamosain</name>
    <name type="common">Mud crab</name>
    <dbReference type="NCBI Taxonomy" id="85552"/>
    <lineage>
        <taxon>Eukaryota</taxon>
        <taxon>Metazoa</taxon>
        <taxon>Ecdysozoa</taxon>
        <taxon>Arthropoda</taxon>
        <taxon>Crustacea</taxon>
        <taxon>Multicrustacea</taxon>
        <taxon>Malacostraca</taxon>
        <taxon>Eumalacostraca</taxon>
        <taxon>Eucarida</taxon>
        <taxon>Decapoda</taxon>
        <taxon>Pleocyemata</taxon>
        <taxon>Brachyura</taxon>
        <taxon>Eubrachyura</taxon>
        <taxon>Portunoidea</taxon>
        <taxon>Portunidae</taxon>
        <taxon>Portuninae</taxon>
        <taxon>Scylla</taxon>
    </lineage>
</organism>
<dbReference type="Pfam" id="PF01055">
    <property type="entry name" value="Glyco_hydro_31_2nd"/>
    <property type="match status" value="2"/>
</dbReference>
<dbReference type="InterPro" id="IPR048395">
    <property type="entry name" value="Glyco_hydro_31_C"/>
</dbReference>
<evidence type="ECO:0000313" key="7">
    <source>
        <dbReference type="Proteomes" id="UP001487740"/>
    </source>
</evidence>
<feature type="region of interest" description="Disordered" evidence="2">
    <location>
        <begin position="1"/>
        <end position="21"/>
    </location>
</feature>
<proteinExistence type="inferred from homology"/>
<dbReference type="InterPro" id="IPR013780">
    <property type="entry name" value="Glyco_hydro_b"/>
</dbReference>
<dbReference type="Gene3D" id="3.20.20.80">
    <property type="entry name" value="Glycosidases"/>
    <property type="match status" value="2"/>
</dbReference>
<keyword evidence="7" id="KW-1185">Reference proteome</keyword>
<evidence type="ECO:0000259" key="4">
    <source>
        <dbReference type="Pfam" id="PF01055"/>
    </source>
</evidence>
<dbReference type="InterPro" id="IPR000322">
    <property type="entry name" value="Glyco_hydro_31_TIM"/>
</dbReference>
<sequence>MEPHTTTITSEAGAPALQSPNLSSFSTVTGNCLKGFQQHFYRMADSNSPEDWELRSFSSGKLKKSSSVEILLGTHRSRGRLLATSPLPSSRVTSHDMKGSGRPASTGKADTLPLPIAPPSSAAPPSGAASSPVQNGMPQNNGAAKNKEPVPSITVSGKSGGFARETETVPNKTAAGKENKKVKPELTGSNSSLIRVLEPTPAPVPVTSTPVAAKPPPAVLPNPLHTPPLARLKNLKEKGSHLPPLNTSHKPEYQSPMSTPRGTPLGTPIIGKRGHVFSVSTPEVEPETGQPLPPFPFEARTKKPVTECVSDPFDVRCKIKPPADSAAKDKSGGEEEEPVWQRRLSLLFVPPTEDELEPEKEPEETTRLLPAITTPYILRKQSVDSVASPPISRRKDREERANKKKEKEASKKERQAREKLIKEEAKQSRTNLEEENKRREEERRKKEKEEAKKTDSKFSRLRRSFSDDPVSSSSSMGSSEEDEEKEKEEEEEGKEHLDDYTSWDDTICSNRSAYFKKYYTQRGVIGKAAEEDKEAGFRSPFEASHNSLSSLIRERMGKTPPSQEKTSQLGLVVLVVVLLVVIVVGISLTHYFYHLHLLELSIFNRIKFYEGPRHLEVYDPTWNPDENYTLPHHGLDDDEYEEMICLDWTALAQLHLRKLYAAGSVQCYTVWWVALKHDFTLRDCLMPTTTDHVEVRNITWWGGGEMSSGGFPINRADVPPEEMVTGKLNRDPWGQLLRRTWVSDHATLLMLPSRFSGRVSVNHNLDNKVCLEMHVTACTDDDANLSYTVCTAPNLTALADYMHQRAVEERHSVGRAMPSLVNYSTEELPVEETEGEDHLVPLVRETFTQEVVTRVEERLEHPVWVTPETSYLTQQAVVQYVERLDRLLANTTGTRGHVLLPASWQTRPGELEFDPERFPDPVSLSQTLRKKGFHLALTLHPFVSVDAPGFKAGMTEGLWVRQKKSRLPALARYENWHPSVVTDFSNPRARRWYAAQLQALVDEYEVDRFHLQPADSHALPIYHDSVSPPVSTEGAVMPPLPPTFVTMGSGEGSWKELETLVPRALTLAMLGYPFIDVGLIGGPPRGDSELYIRWIEAATFLPAMQISVLPDIYGEEVDRLAKKYHKIRKTIVLPRLLEKVPAALQDGSPLITPLALFVPHETEAIKVDDQWMLGDDLLVAPVTRRGMQARDLYLPKGIWKDGITGKLKNGGRWIRDYPQSPLTHATPRRPRHAPPDRSSDEAEGVR</sequence>
<feature type="compositionally biased region" description="Basic and acidic residues" evidence="2">
    <location>
        <begin position="393"/>
        <end position="458"/>
    </location>
</feature>
<dbReference type="InterPro" id="IPR050985">
    <property type="entry name" value="Alpha-glycosidase_related"/>
</dbReference>
<feature type="region of interest" description="Disordered" evidence="2">
    <location>
        <begin position="79"/>
        <end position="272"/>
    </location>
</feature>
<keyword evidence="3" id="KW-0472">Membrane</keyword>
<feature type="compositionally biased region" description="Low complexity" evidence="2">
    <location>
        <begin position="123"/>
        <end position="132"/>
    </location>
</feature>
<dbReference type="Proteomes" id="UP001487740">
    <property type="component" value="Unassembled WGS sequence"/>
</dbReference>
<evidence type="ECO:0000313" key="6">
    <source>
        <dbReference type="EMBL" id="KAK8396669.1"/>
    </source>
</evidence>
<accession>A0AAW0UAT9</accession>
<feature type="compositionally biased region" description="Basic and acidic residues" evidence="2">
    <location>
        <begin position="175"/>
        <end position="184"/>
    </location>
</feature>
<feature type="region of interest" description="Disordered" evidence="2">
    <location>
        <begin position="315"/>
        <end position="500"/>
    </location>
</feature>
<evidence type="ECO:0000256" key="2">
    <source>
        <dbReference type="SAM" id="MobiDB-lite"/>
    </source>
</evidence>
<dbReference type="EMBL" id="JARAKH010000015">
    <property type="protein sequence ID" value="KAK8396669.1"/>
    <property type="molecule type" value="Genomic_DNA"/>
</dbReference>
<name>A0AAW0UAT9_SCYPA</name>
<reference evidence="6 7" key="1">
    <citation type="submission" date="2023-03" db="EMBL/GenBank/DDBJ databases">
        <title>High-quality genome of Scylla paramamosain provides insights in environmental adaptation.</title>
        <authorList>
            <person name="Zhang L."/>
        </authorList>
    </citation>
    <scope>NUCLEOTIDE SEQUENCE [LARGE SCALE GENOMIC DNA]</scope>
    <source>
        <strain evidence="6">LZ_2023a</strain>
        <tissue evidence="6">Muscle</tissue>
    </source>
</reference>
<evidence type="ECO:0000256" key="1">
    <source>
        <dbReference type="ARBA" id="ARBA00007806"/>
    </source>
</evidence>
<feature type="transmembrane region" description="Helical" evidence="3">
    <location>
        <begin position="569"/>
        <end position="593"/>
    </location>
</feature>
<feature type="domain" description="Glycosyl hydrolase family 31 C-terminal" evidence="5">
    <location>
        <begin position="1147"/>
        <end position="1218"/>
    </location>
</feature>
<feature type="region of interest" description="Disordered" evidence="2">
    <location>
        <begin position="1210"/>
        <end position="1246"/>
    </location>
</feature>
<comment type="caution">
    <text evidence="6">The sequence shown here is derived from an EMBL/GenBank/DDBJ whole genome shotgun (WGS) entry which is preliminary data.</text>
</comment>
<dbReference type="AlphaFoldDB" id="A0AAW0UAT9"/>
<feature type="compositionally biased region" description="Basic and acidic residues" evidence="2">
    <location>
        <begin position="1233"/>
        <end position="1246"/>
    </location>
</feature>
<feature type="compositionally biased region" description="Acidic residues" evidence="2">
    <location>
        <begin position="352"/>
        <end position="362"/>
    </location>
</feature>
<dbReference type="InterPro" id="IPR017853">
    <property type="entry name" value="GH"/>
</dbReference>
<feature type="domain" description="Glycoside hydrolase family 31 TIM barrel" evidence="4">
    <location>
        <begin position="1051"/>
        <end position="1130"/>
    </location>
</feature>
<evidence type="ECO:0000256" key="3">
    <source>
        <dbReference type="SAM" id="Phobius"/>
    </source>
</evidence>
<dbReference type="GO" id="GO:0005975">
    <property type="term" value="P:carbohydrate metabolic process"/>
    <property type="evidence" value="ECO:0007669"/>
    <property type="project" value="InterPro"/>
</dbReference>
<dbReference type="PANTHER" id="PTHR43053">
    <property type="entry name" value="GLYCOSIDASE FAMILY 31"/>
    <property type="match status" value="1"/>
</dbReference>